<reference evidence="3" key="1">
    <citation type="journal article" date="2019" name="Int. J. Syst. Evol. Microbiol.">
        <title>The Global Catalogue of Microorganisms (GCM) 10K type strain sequencing project: providing services to taxonomists for standard genome sequencing and annotation.</title>
        <authorList>
            <consortium name="The Broad Institute Genomics Platform"/>
            <consortium name="The Broad Institute Genome Sequencing Center for Infectious Disease"/>
            <person name="Wu L."/>
            <person name="Ma J."/>
        </authorList>
    </citation>
    <scope>NUCLEOTIDE SEQUENCE [LARGE SCALE GENOMIC DNA]</scope>
    <source>
        <strain evidence="3">JCM 19212</strain>
    </source>
</reference>
<accession>A0ABP9LU82</accession>
<dbReference type="Pfam" id="PF13847">
    <property type="entry name" value="Methyltransf_31"/>
    <property type="match status" value="1"/>
</dbReference>
<keyword evidence="2" id="KW-0489">Methyltransferase</keyword>
<dbReference type="SUPFAM" id="SSF53335">
    <property type="entry name" value="S-adenosyl-L-methionine-dependent methyltransferases"/>
    <property type="match status" value="1"/>
</dbReference>
<evidence type="ECO:0000259" key="1">
    <source>
        <dbReference type="Pfam" id="PF13847"/>
    </source>
</evidence>
<gene>
    <name evidence="2" type="ORF">GCM10025759_35210</name>
</gene>
<dbReference type="Proteomes" id="UP001501083">
    <property type="component" value="Unassembled WGS sequence"/>
</dbReference>
<evidence type="ECO:0000313" key="2">
    <source>
        <dbReference type="EMBL" id="GAA5082920.1"/>
    </source>
</evidence>
<dbReference type="InterPro" id="IPR025714">
    <property type="entry name" value="Methyltranfer_dom"/>
</dbReference>
<dbReference type="Gene3D" id="3.40.50.150">
    <property type="entry name" value="Vaccinia Virus protein VP39"/>
    <property type="match status" value="1"/>
</dbReference>
<feature type="domain" description="Methyltransferase" evidence="1">
    <location>
        <begin position="62"/>
        <end position="166"/>
    </location>
</feature>
<evidence type="ECO:0000313" key="3">
    <source>
        <dbReference type="Proteomes" id="UP001501083"/>
    </source>
</evidence>
<dbReference type="GO" id="GO:0008168">
    <property type="term" value="F:methyltransferase activity"/>
    <property type="evidence" value="ECO:0007669"/>
    <property type="project" value="UniProtKB-KW"/>
</dbReference>
<keyword evidence="3" id="KW-1185">Reference proteome</keyword>
<dbReference type="RefSeq" id="WP_158983855.1">
    <property type="nucleotide sequence ID" value="NZ_BAABKY010000006.1"/>
</dbReference>
<keyword evidence="2" id="KW-0808">Transferase</keyword>
<comment type="caution">
    <text evidence="2">The sequence shown here is derived from an EMBL/GenBank/DDBJ whole genome shotgun (WGS) entry which is preliminary data.</text>
</comment>
<dbReference type="GO" id="GO:0032259">
    <property type="term" value="P:methylation"/>
    <property type="evidence" value="ECO:0007669"/>
    <property type="project" value="UniProtKB-KW"/>
</dbReference>
<name>A0ABP9LU82_9GAMM</name>
<sequence>MSTPAPLATAPYRLDRATGIARAFLAPGRWYVRNDYYYACAKLSTDPLYPAVCDVLRDTRAPLLDLGCGLGLLAHALRGDGQSMPYRGYDNDAGKIRRAIAAAQRCRLDDVEFGHADLGAQLPTHEGSVALLDVMQFIPADAQVRAIDALIGMLTPGAKLVIRTGVADGSSRAQVTRMVDVFARAVGWMNALPVHYPELDMLRARFAAAGLQGEFVPLHGHTPFNNWRIVATKT</sequence>
<proteinExistence type="predicted"/>
<protein>
    <submittedName>
        <fullName evidence="2">Class I SAM-dependent methyltransferase</fullName>
    </submittedName>
</protein>
<dbReference type="EMBL" id="BAABKY010000006">
    <property type="protein sequence ID" value="GAA5082920.1"/>
    <property type="molecule type" value="Genomic_DNA"/>
</dbReference>
<dbReference type="InterPro" id="IPR029063">
    <property type="entry name" value="SAM-dependent_MTases_sf"/>
</dbReference>
<organism evidence="2 3">
    <name type="scientific">Lysobacter panacisoli</name>
    <dbReference type="NCBI Taxonomy" id="1255263"/>
    <lineage>
        <taxon>Bacteria</taxon>
        <taxon>Pseudomonadati</taxon>
        <taxon>Pseudomonadota</taxon>
        <taxon>Gammaproteobacteria</taxon>
        <taxon>Lysobacterales</taxon>
        <taxon>Lysobacteraceae</taxon>
        <taxon>Lysobacter</taxon>
    </lineage>
</organism>